<dbReference type="EMBL" id="CP091092">
    <property type="protein sequence ID" value="WFN36489.1"/>
    <property type="molecule type" value="Genomic_DNA"/>
</dbReference>
<dbReference type="RefSeq" id="WP_278099326.1">
    <property type="nucleotide sequence ID" value="NZ_CP091092.1"/>
</dbReference>
<gene>
    <name evidence="1" type="ORF">L1994_10135</name>
</gene>
<dbReference type="KEGG" id="manq:L1994_10135"/>
<keyword evidence="2" id="KW-1185">Reference proteome</keyword>
<reference evidence="1" key="1">
    <citation type="submission" date="2022-01" db="EMBL/GenBank/DDBJ databases">
        <title>Complete genome of Methanomicrobium antiquum DSM 21220.</title>
        <authorList>
            <person name="Chen S.-C."/>
            <person name="You Y.-T."/>
            <person name="Zhou Y.-Z."/>
            <person name="Lai M.-C."/>
        </authorList>
    </citation>
    <scope>NUCLEOTIDE SEQUENCE</scope>
    <source>
        <strain evidence="1">DSM 21220</strain>
    </source>
</reference>
<organism evidence="1 2">
    <name type="scientific">Methanomicrobium antiquum</name>
    <dbReference type="NCBI Taxonomy" id="487686"/>
    <lineage>
        <taxon>Archaea</taxon>
        <taxon>Methanobacteriati</taxon>
        <taxon>Methanobacteriota</taxon>
        <taxon>Stenosarchaea group</taxon>
        <taxon>Methanomicrobia</taxon>
        <taxon>Methanomicrobiales</taxon>
        <taxon>Methanomicrobiaceae</taxon>
        <taxon>Methanomicrobium</taxon>
    </lineage>
</organism>
<proteinExistence type="predicted"/>
<dbReference type="GeneID" id="79950759"/>
<sequence length="59" mass="6714">MINPFNCEDWHILKPMPLSEVIDKEECYCSFSSASENLKDSACRTEFKIPGSSGQREVD</sequence>
<accession>A0AAF0JLB8</accession>
<name>A0AAF0JLB8_9EURY</name>
<dbReference type="AlphaFoldDB" id="A0AAF0JLB8"/>
<protein>
    <submittedName>
        <fullName evidence="1">Uncharacterized protein</fullName>
    </submittedName>
</protein>
<dbReference type="Proteomes" id="UP001218895">
    <property type="component" value="Chromosome"/>
</dbReference>
<evidence type="ECO:0000313" key="1">
    <source>
        <dbReference type="EMBL" id="WFN36489.1"/>
    </source>
</evidence>
<evidence type="ECO:0000313" key="2">
    <source>
        <dbReference type="Proteomes" id="UP001218895"/>
    </source>
</evidence>